<dbReference type="AlphaFoldDB" id="A0A099KM13"/>
<evidence type="ECO:0000313" key="2">
    <source>
        <dbReference type="EMBL" id="KGJ90633.1"/>
    </source>
</evidence>
<organism evidence="2 3">
    <name type="scientific">Colwellia psychrerythraea</name>
    <name type="common">Vibrio psychroerythus</name>
    <dbReference type="NCBI Taxonomy" id="28229"/>
    <lineage>
        <taxon>Bacteria</taxon>
        <taxon>Pseudomonadati</taxon>
        <taxon>Pseudomonadota</taxon>
        <taxon>Gammaproteobacteria</taxon>
        <taxon>Alteromonadales</taxon>
        <taxon>Colwelliaceae</taxon>
        <taxon>Colwellia</taxon>
    </lineage>
</organism>
<dbReference type="Proteomes" id="UP000029843">
    <property type="component" value="Unassembled WGS sequence"/>
</dbReference>
<dbReference type="Pfam" id="PF22262">
    <property type="entry name" value="DUF6950"/>
    <property type="match status" value="1"/>
</dbReference>
<protein>
    <recommendedName>
        <fullName evidence="1">DUF6950 domain-containing protein</fullName>
    </recommendedName>
</protein>
<name>A0A099KM13_COLPS</name>
<gene>
    <name evidence="2" type="ORF">ND2E_3444</name>
</gene>
<dbReference type="EMBL" id="JQED01000033">
    <property type="protein sequence ID" value="KGJ90633.1"/>
    <property type="molecule type" value="Genomic_DNA"/>
</dbReference>
<proteinExistence type="predicted"/>
<dbReference type="PATRIC" id="fig|28229.4.peg.2593"/>
<dbReference type="InterPro" id="IPR053802">
    <property type="entry name" value="DUF6950"/>
</dbReference>
<dbReference type="OrthoDB" id="6586924at2"/>
<feature type="domain" description="DUF6950" evidence="1">
    <location>
        <begin position="5"/>
        <end position="131"/>
    </location>
</feature>
<dbReference type="RefSeq" id="WP_052056616.1">
    <property type="nucleotide sequence ID" value="NZ_JQED01000033.1"/>
</dbReference>
<comment type="caution">
    <text evidence="2">The sequence shown here is derived from an EMBL/GenBank/DDBJ whole genome shotgun (WGS) entry which is preliminary data.</text>
</comment>
<reference evidence="2 3" key="1">
    <citation type="submission" date="2014-08" db="EMBL/GenBank/DDBJ databases">
        <title>Genomic and Phenotypic Diversity of Colwellia psychrerythraea strains from Disparate Marine Basins.</title>
        <authorList>
            <person name="Techtmann S.M."/>
            <person name="Stelling S.C."/>
            <person name="Utturkar S.M."/>
            <person name="Alshibli N."/>
            <person name="Harris A."/>
            <person name="Brown S.D."/>
            <person name="Hazen T.C."/>
        </authorList>
    </citation>
    <scope>NUCLEOTIDE SEQUENCE [LARGE SCALE GENOMIC DNA]</scope>
    <source>
        <strain evidence="2 3">ND2E</strain>
    </source>
</reference>
<accession>A0A099KM13</accession>
<sequence length="132" mass="14384">MSLSAVKKIIKDYKDKPFVWGENDCCLFAANTVLALTGKDLAVEFRGKYHTKLGAARALKKHGFTSIEQLLTAKLGQSIAPLTATYGDLALIENHQGELAAGIVFRSSVYCVGPQGLIQLPLSNVIHVWRVN</sequence>
<evidence type="ECO:0000259" key="1">
    <source>
        <dbReference type="Pfam" id="PF22262"/>
    </source>
</evidence>
<evidence type="ECO:0000313" key="3">
    <source>
        <dbReference type="Proteomes" id="UP000029843"/>
    </source>
</evidence>